<feature type="compositionally biased region" description="Gly residues" evidence="6">
    <location>
        <begin position="112"/>
        <end position="141"/>
    </location>
</feature>
<keyword evidence="10" id="KW-1185">Reference proteome</keyword>
<protein>
    <recommendedName>
        <fullName evidence="11">EF-hand</fullName>
    </recommendedName>
</protein>
<dbReference type="InterPro" id="IPR011992">
    <property type="entry name" value="EF-hand-dom_pair"/>
</dbReference>
<dbReference type="AlphaFoldDB" id="A0A9W8CTF3"/>
<dbReference type="SUPFAM" id="SSF47473">
    <property type="entry name" value="EF-hand"/>
    <property type="match status" value="1"/>
</dbReference>
<sequence length="596" mass="62886">MTESAASGIASTTPRLSMAGLGLVAGLAGLWVYTAVQQSRAHGGQPAAEAAGMRSALRRTRTIRRHRRQQRSDAIASEIRLEEAQAEPGESAGGPPVLPPRPSYAERRAALGGLGGASDGSDSGSGSGSGSEAGSDGESGGSGVGMKLLHLLCTISEQHARTNGVVHRGTACSNCQEAPIRGVRYKCAQCASVDLCGLCEAHDFHAHHVLLKMHVPLPSLMNPRAPLVRRLYPGSLVPRQMPREVARRLEDATYLDRMDLAGLYAEFCVLATQRGDREVLTRAAFYACLGPFGSSSVHAVLAQRLFAFYSASDDDYGDGDAHPDELTFDQLARGFSVYTRGTLDEKAPRVFRAYDVDADGRVGRGDVRVMLEAFARANREMTRGVVRAMERDVVEDVGRLLPGQPVSAAFTAPVAHDVPTVLDKEVGALRAEVLALRETAAAARRAAAGRGHGHGDEGAASDAASVAATTAATAGSLRLARRASEEHEHEHVPGSSGSGAADPLLPRPMALSAEAPQPAATFWHDRSEDAGGGGGNDDGWPLLDALGLDAVRIMVDDIFDEAAPADPAFMSFDEFAAYLHVNPSLALYLEMLGSIF</sequence>
<dbReference type="PANTHER" id="PTHR15090">
    <property type="entry name" value="SEQUESTOSOME 1-RELATED"/>
    <property type="match status" value="1"/>
</dbReference>
<dbReference type="PROSITE" id="PS50135">
    <property type="entry name" value="ZF_ZZ_2"/>
    <property type="match status" value="1"/>
</dbReference>
<dbReference type="PROSITE" id="PS50222">
    <property type="entry name" value="EF_HAND_2"/>
    <property type="match status" value="1"/>
</dbReference>
<name>A0A9W8CTF3_9FUNG</name>
<dbReference type="GO" id="GO:0070530">
    <property type="term" value="F:K63-linked polyubiquitin modification-dependent protein binding"/>
    <property type="evidence" value="ECO:0007669"/>
    <property type="project" value="TreeGrafter"/>
</dbReference>
<comment type="caution">
    <text evidence="9">The sequence shown here is derived from an EMBL/GenBank/DDBJ whole genome shotgun (WGS) entry which is preliminary data.</text>
</comment>
<evidence type="ECO:0000256" key="2">
    <source>
        <dbReference type="ARBA" id="ARBA00022771"/>
    </source>
</evidence>
<feature type="region of interest" description="Disordered" evidence="6">
    <location>
        <begin position="42"/>
        <end position="141"/>
    </location>
</feature>
<dbReference type="CDD" id="cd02340">
    <property type="entry name" value="ZZ_NBR1_like"/>
    <property type="match status" value="1"/>
</dbReference>
<evidence type="ECO:0000256" key="1">
    <source>
        <dbReference type="ARBA" id="ARBA00022723"/>
    </source>
</evidence>
<dbReference type="GO" id="GO:0005080">
    <property type="term" value="F:protein kinase C binding"/>
    <property type="evidence" value="ECO:0007669"/>
    <property type="project" value="TreeGrafter"/>
</dbReference>
<dbReference type="GO" id="GO:0035973">
    <property type="term" value="P:aggrephagy"/>
    <property type="evidence" value="ECO:0007669"/>
    <property type="project" value="TreeGrafter"/>
</dbReference>
<dbReference type="GO" id="GO:0008270">
    <property type="term" value="F:zinc ion binding"/>
    <property type="evidence" value="ECO:0007669"/>
    <property type="project" value="UniProtKB-KW"/>
</dbReference>
<dbReference type="GO" id="GO:0005509">
    <property type="term" value="F:calcium ion binding"/>
    <property type="evidence" value="ECO:0007669"/>
    <property type="project" value="InterPro"/>
</dbReference>
<dbReference type="InterPro" id="IPR018247">
    <property type="entry name" value="EF_Hand_1_Ca_BS"/>
</dbReference>
<feature type="region of interest" description="Disordered" evidence="6">
    <location>
        <begin position="446"/>
        <end position="467"/>
    </location>
</feature>
<dbReference type="InterPro" id="IPR002048">
    <property type="entry name" value="EF_hand_dom"/>
</dbReference>
<gene>
    <name evidence="9" type="ORF">LPJ53_000129</name>
</gene>
<dbReference type="GO" id="GO:0007032">
    <property type="term" value="P:endosome organization"/>
    <property type="evidence" value="ECO:0007669"/>
    <property type="project" value="TreeGrafter"/>
</dbReference>
<keyword evidence="1" id="KW-0479">Metal-binding</keyword>
<organism evidence="9 10">
    <name type="scientific">Coemansia erecta</name>
    <dbReference type="NCBI Taxonomy" id="147472"/>
    <lineage>
        <taxon>Eukaryota</taxon>
        <taxon>Fungi</taxon>
        <taxon>Fungi incertae sedis</taxon>
        <taxon>Zoopagomycota</taxon>
        <taxon>Kickxellomycotina</taxon>
        <taxon>Kickxellomycetes</taxon>
        <taxon>Kickxellales</taxon>
        <taxon>Kickxellaceae</taxon>
        <taxon>Coemansia</taxon>
    </lineage>
</organism>
<feature type="domain" description="ZZ-type" evidence="7">
    <location>
        <begin position="167"/>
        <end position="218"/>
    </location>
</feature>
<dbReference type="Gene3D" id="3.30.60.90">
    <property type="match status" value="1"/>
</dbReference>
<dbReference type="Pfam" id="PF00569">
    <property type="entry name" value="ZZ"/>
    <property type="match status" value="1"/>
</dbReference>
<dbReference type="OrthoDB" id="2122982at2759"/>
<feature type="domain" description="EF-hand" evidence="8">
    <location>
        <begin position="342"/>
        <end position="377"/>
    </location>
</feature>
<dbReference type="EMBL" id="JANBOJ010000002">
    <property type="protein sequence ID" value="KAJ1725650.1"/>
    <property type="molecule type" value="Genomic_DNA"/>
</dbReference>
<evidence type="ECO:0000259" key="8">
    <source>
        <dbReference type="PROSITE" id="PS50222"/>
    </source>
</evidence>
<dbReference type="GO" id="GO:0044753">
    <property type="term" value="C:amphisome"/>
    <property type="evidence" value="ECO:0007669"/>
    <property type="project" value="TreeGrafter"/>
</dbReference>
<dbReference type="SMART" id="SM00291">
    <property type="entry name" value="ZnF_ZZ"/>
    <property type="match status" value="1"/>
</dbReference>
<keyword evidence="2 5" id="KW-0863">Zinc-finger</keyword>
<evidence type="ECO:0000256" key="6">
    <source>
        <dbReference type="SAM" id="MobiDB-lite"/>
    </source>
</evidence>
<evidence type="ECO:0000256" key="4">
    <source>
        <dbReference type="ARBA" id="ARBA00022837"/>
    </source>
</evidence>
<dbReference type="PANTHER" id="PTHR15090:SF0">
    <property type="entry name" value="SEQUESTOSOME-1"/>
    <property type="match status" value="1"/>
</dbReference>
<accession>A0A9W8CTF3</accession>
<dbReference type="PROSITE" id="PS00018">
    <property type="entry name" value="EF_HAND_1"/>
    <property type="match status" value="1"/>
</dbReference>
<keyword evidence="3" id="KW-0862">Zinc</keyword>
<dbReference type="SUPFAM" id="SSF57850">
    <property type="entry name" value="RING/U-box"/>
    <property type="match status" value="1"/>
</dbReference>
<feature type="region of interest" description="Disordered" evidence="6">
    <location>
        <begin position="481"/>
        <end position="506"/>
    </location>
</feature>
<evidence type="ECO:0008006" key="11">
    <source>
        <dbReference type="Google" id="ProtNLM"/>
    </source>
</evidence>
<evidence type="ECO:0000256" key="5">
    <source>
        <dbReference type="PROSITE-ProRule" id="PRU00228"/>
    </source>
</evidence>
<evidence type="ECO:0000313" key="9">
    <source>
        <dbReference type="EMBL" id="KAJ1725650.1"/>
    </source>
</evidence>
<proteinExistence type="predicted"/>
<dbReference type="InterPro" id="IPR043145">
    <property type="entry name" value="Znf_ZZ_sf"/>
</dbReference>
<feature type="compositionally biased region" description="Basic and acidic residues" evidence="6">
    <location>
        <begin position="482"/>
        <end position="492"/>
    </location>
</feature>
<evidence type="ECO:0000259" key="7">
    <source>
        <dbReference type="PROSITE" id="PS50135"/>
    </source>
</evidence>
<dbReference type="Proteomes" id="UP001149813">
    <property type="component" value="Unassembled WGS sequence"/>
</dbReference>
<reference evidence="9" key="1">
    <citation type="submission" date="2022-07" db="EMBL/GenBank/DDBJ databases">
        <title>Phylogenomic reconstructions and comparative analyses of Kickxellomycotina fungi.</title>
        <authorList>
            <person name="Reynolds N.K."/>
            <person name="Stajich J.E."/>
            <person name="Barry K."/>
            <person name="Grigoriev I.V."/>
            <person name="Crous P."/>
            <person name="Smith M.E."/>
        </authorList>
    </citation>
    <scope>NUCLEOTIDE SEQUENCE</scope>
    <source>
        <strain evidence="9">NBRC 32514</strain>
    </source>
</reference>
<dbReference type="GO" id="GO:0016235">
    <property type="term" value="C:aggresome"/>
    <property type="evidence" value="ECO:0007669"/>
    <property type="project" value="TreeGrafter"/>
</dbReference>
<keyword evidence="4" id="KW-0106">Calcium</keyword>
<dbReference type="InterPro" id="IPR000433">
    <property type="entry name" value="Znf_ZZ"/>
</dbReference>
<evidence type="ECO:0000256" key="3">
    <source>
        <dbReference type="ARBA" id="ARBA00022833"/>
    </source>
</evidence>
<feature type="compositionally biased region" description="Low complexity" evidence="6">
    <location>
        <begin position="458"/>
        <end position="467"/>
    </location>
</feature>
<feature type="compositionally biased region" description="Basic residues" evidence="6">
    <location>
        <begin position="56"/>
        <end position="69"/>
    </location>
</feature>
<evidence type="ECO:0000313" key="10">
    <source>
        <dbReference type="Proteomes" id="UP001149813"/>
    </source>
</evidence>
<dbReference type="GO" id="GO:0000423">
    <property type="term" value="P:mitophagy"/>
    <property type="evidence" value="ECO:0007669"/>
    <property type="project" value="TreeGrafter"/>
</dbReference>
<dbReference type="Gene3D" id="1.10.238.10">
    <property type="entry name" value="EF-hand"/>
    <property type="match status" value="1"/>
</dbReference>
<dbReference type="PROSITE" id="PS01357">
    <property type="entry name" value="ZF_ZZ_1"/>
    <property type="match status" value="1"/>
</dbReference>
<dbReference type="InterPro" id="IPR052260">
    <property type="entry name" value="Autophagy_Rcpt_SigReg"/>
</dbReference>